<sequence length="458" mass="50911">MVPTLLLYLFKANISLGLFCCLYYLLLRRLTFVMGNRWFLLGGALCAQLLPLVPVDELLARHAELHQVVIYYLPSLPAPKPTTPLVWQIAEFVFWAGITVMIVRFLLQLLSLRRLHHSARLIDIMGYQVHALQKQVSPFSFFRNIYLNPDLHAPQLLPGILRHEAVHVCQLHTLDIMVGALVQIFAWFNPAAWFLQHAIRENLEFITDRTLIREGMNPQQYQFSLLAVNGIPQATAIANNFNFSSLKNRIKMMNKQRSPQYQVLRYTVPVMAAVILALTLNASRASTFVKEKIVRFAAPVLQRAAPALAAPTPATTLRAADTTKPDNKHKFTFVRDGSHPKDTITVKGASVTVFSGHTTTSTSTHQLKPDTIYFKSAPSATTETFNKNGHDTVNIKLINHSISGEPLYIIDGKIVSGQVFNAINPNTIASINVLKNSSAVAAYGSAAANGVVEVTTKH</sequence>
<proteinExistence type="inferred from homology"/>
<dbReference type="EMBL" id="FMAR01000001">
    <property type="protein sequence ID" value="SCB82525.1"/>
    <property type="molecule type" value="Genomic_DNA"/>
</dbReference>
<keyword evidence="1 2" id="KW-0812">Transmembrane</keyword>
<dbReference type="InterPro" id="IPR052173">
    <property type="entry name" value="Beta-lactam_resp_regulator"/>
</dbReference>
<evidence type="ECO:0000256" key="2">
    <source>
        <dbReference type="SAM" id="Phobius"/>
    </source>
</evidence>
<keyword evidence="5" id="KW-0675">Receptor</keyword>
<keyword evidence="6" id="KW-1185">Reference proteome</keyword>
<dbReference type="SUPFAM" id="SSF56935">
    <property type="entry name" value="Porins"/>
    <property type="match status" value="1"/>
</dbReference>
<organism evidence="5 6">
    <name type="scientific">Chitinophaga costaii</name>
    <dbReference type="NCBI Taxonomy" id="1335309"/>
    <lineage>
        <taxon>Bacteria</taxon>
        <taxon>Pseudomonadati</taxon>
        <taxon>Bacteroidota</taxon>
        <taxon>Chitinophagia</taxon>
        <taxon>Chitinophagales</taxon>
        <taxon>Chitinophagaceae</taxon>
        <taxon>Chitinophaga</taxon>
    </lineage>
</organism>
<dbReference type="InterPro" id="IPR039426">
    <property type="entry name" value="TonB-dep_rcpt-like"/>
</dbReference>
<keyword evidence="2" id="KW-1133">Transmembrane helix</keyword>
<feature type="transmembrane region" description="Helical" evidence="2">
    <location>
        <begin position="263"/>
        <end position="282"/>
    </location>
</feature>
<feature type="transmembrane region" description="Helical" evidence="2">
    <location>
        <begin position="38"/>
        <end position="55"/>
    </location>
</feature>
<keyword evidence="1" id="KW-0813">Transport</keyword>
<gene>
    <name evidence="5" type="ORF">GA0116948_101427</name>
</gene>
<name>A0A1C3ZJK0_9BACT</name>
<dbReference type="PANTHER" id="PTHR34978">
    <property type="entry name" value="POSSIBLE SENSOR-TRANSDUCER PROTEIN BLAR"/>
    <property type="match status" value="1"/>
</dbReference>
<dbReference type="STRING" id="1335309.GA0116948_101427"/>
<dbReference type="GO" id="GO:0009279">
    <property type="term" value="C:cell outer membrane"/>
    <property type="evidence" value="ECO:0007669"/>
    <property type="project" value="UniProtKB-SubCell"/>
</dbReference>
<evidence type="ECO:0000313" key="5">
    <source>
        <dbReference type="EMBL" id="SCB82525.1"/>
    </source>
</evidence>
<comment type="subcellular location">
    <subcellularLocation>
        <location evidence="1">Cell outer membrane</location>
        <topology evidence="1">Multi-pass membrane protein</topology>
    </subcellularLocation>
</comment>
<accession>A0A1C3ZJK0</accession>
<feature type="transmembrane region" description="Helical" evidence="2">
    <location>
        <begin position="85"/>
        <end position="107"/>
    </location>
</feature>
<protein>
    <submittedName>
        <fullName evidence="5">TonB-dependent outer membrane receptor, SusC/RagA subfamily, signature region</fullName>
    </submittedName>
</protein>
<dbReference type="InterPro" id="IPR012910">
    <property type="entry name" value="Plug_dom"/>
</dbReference>
<keyword evidence="1" id="KW-1134">Transmembrane beta strand</keyword>
<dbReference type="InterPro" id="IPR008756">
    <property type="entry name" value="Peptidase_M56"/>
</dbReference>
<dbReference type="PANTHER" id="PTHR34978:SF3">
    <property type="entry name" value="SLR0241 PROTEIN"/>
    <property type="match status" value="1"/>
</dbReference>
<evidence type="ECO:0000259" key="3">
    <source>
        <dbReference type="Pfam" id="PF05569"/>
    </source>
</evidence>
<dbReference type="Gene3D" id="2.170.130.10">
    <property type="entry name" value="TonB-dependent receptor, plug domain"/>
    <property type="match status" value="1"/>
</dbReference>
<comment type="similarity">
    <text evidence="1">Belongs to the TonB-dependent receptor family.</text>
</comment>
<reference evidence="5 6" key="1">
    <citation type="submission" date="2016-08" db="EMBL/GenBank/DDBJ databases">
        <authorList>
            <person name="Seilhamer J.J."/>
        </authorList>
    </citation>
    <scope>NUCLEOTIDE SEQUENCE [LARGE SCALE GENOMIC DNA]</scope>
    <source>
        <strain evidence="5 6">A37T2</strain>
    </source>
</reference>
<dbReference type="InterPro" id="IPR037066">
    <property type="entry name" value="Plug_dom_sf"/>
</dbReference>
<keyword evidence="1 2" id="KW-0472">Membrane</keyword>
<keyword evidence="1" id="KW-0998">Cell outer membrane</keyword>
<dbReference type="Pfam" id="PF05569">
    <property type="entry name" value="Peptidase_M56"/>
    <property type="match status" value="1"/>
</dbReference>
<dbReference type="RefSeq" id="WP_165798317.1">
    <property type="nucleotide sequence ID" value="NZ_FMAR01000001.1"/>
</dbReference>
<feature type="domain" description="TonB-dependent receptor plug" evidence="4">
    <location>
        <begin position="376"/>
        <end position="451"/>
    </location>
</feature>
<dbReference type="AlphaFoldDB" id="A0A1C3ZJK0"/>
<feature type="domain" description="Peptidase M56" evidence="3">
    <location>
        <begin position="160"/>
        <end position="253"/>
    </location>
</feature>
<feature type="transmembrane region" description="Helical" evidence="2">
    <location>
        <begin position="6"/>
        <end position="26"/>
    </location>
</feature>
<evidence type="ECO:0000259" key="4">
    <source>
        <dbReference type="Pfam" id="PF07715"/>
    </source>
</evidence>
<evidence type="ECO:0000256" key="1">
    <source>
        <dbReference type="PROSITE-ProRule" id="PRU01360"/>
    </source>
</evidence>
<dbReference type="Pfam" id="PF07715">
    <property type="entry name" value="Plug"/>
    <property type="match status" value="1"/>
</dbReference>
<evidence type="ECO:0000313" key="6">
    <source>
        <dbReference type="Proteomes" id="UP000242818"/>
    </source>
</evidence>
<dbReference type="Proteomes" id="UP000242818">
    <property type="component" value="Unassembled WGS sequence"/>
</dbReference>
<dbReference type="PROSITE" id="PS52016">
    <property type="entry name" value="TONB_DEPENDENT_REC_3"/>
    <property type="match status" value="1"/>
</dbReference>